<name>A0AAP0IS67_9MAGN</name>
<sequence>MAEVWGLEYWLMRLIAYVSGSKSVALALQTIDAALTLRGDSNRSAHPHLFHHLRLVGRLRSHFRGDQEAWEEARFAGLLILPTFLVGLPQAKVLR</sequence>
<accession>A0AAP0IS67</accession>
<comment type="caution">
    <text evidence="1">The sequence shown here is derived from an EMBL/GenBank/DDBJ whole genome shotgun (WGS) entry which is preliminary data.</text>
</comment>
<dbReference type="EMBL" id="JBBNAF010000008">
    <property type="protein sequence ID" value="KAK9120425.1"/>
    <property type="molecule type" value="Genomic_DNA"/>
</dbReference>
<dbReference type="Proteomes" id="UP001420932">
    <property type="component" value="Unassembled WGS sequence"/>
</dbReference>
<proteinExistence type="predicted"/>
<keyword evidence="2" id="KW-1185">Reference proteome</keyword>
<gene>
    <name evidence="1" type="ORF">Syun_018042</name>
</gene>
<protein>
    <submittedName>
        <fullName evidence="1">Uncharacterized protein</fullName>
    </submittedName>
</protein>
<dbReference type="AlphaFoldDB" id="A0AAP0IS67"/>
<organism evidence="1 2">
    <name type="scientific">Stephania yunnanensis</name>
    <dbReference type="NCBI Taxonomy" id="152371"/>
    <lineage>
        <taxon>Eukaryota</taxon>
        <taxon>Viridiplantae</taxon>
        <taxon>Streptophyta</taxon>
        <taxon>Embryophyta</taxon>
        <taxon>Tracheophyta</taxon>
        <taxon>Spermatophyta</taxon>
        <taxon>Magnoliopsida</taxon>
        <taxon>Ranunculales</taxon>
        <taxon>Menispermaceae</taxon>
        <taxon>Menispermoideae</taxon>
        <taxon>Cissampelideae</taxon>
        <taxon>Stephania</taxon>
    </lineage>
</organism>
<reference evidence="1 2" key="1">
    <citation type="submission" date="2024-01" db="EMBL/GenBank/DDBJ databases">
        <title>Genome assemblies of Stephania.</title>
        <authorList>
            <person name="Yang L."/>
        </authorList>
    </citation>
    <scope>NUCLEOTIDE SEQUENCE [LARGE SCALE GENOMIC DNA]</scope>
    <source>
        <strain evidence="1">YNDBR</strain>
        <tissue evidence="1">Leaf</tissue>
    </source>
</reference>
<evidence type="ECO:0000313" key="1">
    <source>
        <dbReference type="EMBL" id="KAK9120425.1"/>
    </source>
</evidence>
<evidence type="ECO:0000313" key="2">
    <source>
        <dbReference type="Proteomes" id="UP001420932"/>
    </source>
</evidence>